<evidence type="ECO:0000259" key="12">
    <source>
        <dbReference type="PROSITE" id="PS50109"/>
    </source>
</evidence>
<evidence type="ECO:0000256" key="10">
    <source>
        <dbReference type="ARBA" id="ARBA00023012"/>
    </source>
</evidence>
<reference evidence="15" key="2">
    <citation type="submission" date="2019-01" db="EMBL/GenBank/DDBJ databases">
        <title>Genome sequence of Desulfonema ishimotonii strain Tokyo 01.</title>
        <authorList>
            <person name="Fukui M."/>
        </authorList>
    </citation>
    <scope>NUCLEOTIDE SEQUENCE [LARGE SCALE GENOMIC DNA]</scope>
    <source>
        <strain evidence="15">Tokyo 01</strain>
    </source>
</reference>
<dbReference type="CDD" id="cd00130">
    <property type="entry name" value="PAS"/>
    <property type="match status" value="1"/>
</dbReference>
<dbReference type="EC" id="2.7.13.3" evidence="3"/>
<accession>A0A401FVZ4</accession>
<dbReference type="GO" id="GO:0016020">
    <property type="term" value="C:membrane"/>
    <property type="evidence" value="ECO:0007669"/>
    <property type="project" value="UniProtKB-SubCell"/>
</dbReference>
<dbReference type="RefSeq" id="WP_124328454.1">
    <property type="nucleotide sequence ID" value="NZ_BEXT01000001.1"/>
</dbReference>
<keyword evidence="9" id="KW-1133">Transmembrane helix</keyword>
<dbReference type="AlphaFoldDB" id="A0A401FVZ4"/>
<evidence type="ECO:0000256" key="3">
    <source>
        <dbReference type="ARBA" id="ARBA00012438"/>
    </source>
</evidence>
<evidence type="ECO:0000256" key="9">
    <source>
        <dbReference type="ARBA" id="ARBA00022989"/>
    </source>
</evidence>
<evidence type="ECO:0000256" key="11">
    <source>
        <dbReference type="ARBA" id="ARBA00023136"/>
    </source>
</evidence>
<dbReference type="InterPro" id="IPR000014">
    <property type="entry name" value="PAS"/>
</dbReference>
<dbReference type="SMART" id="SM00387">
    <property type="entry name" value="HATPase_c"/>
    <property type="match status" value="1"/>
</dbReference>
<feature type="domain" description="Histidine kinase" evidence="12">
    <location>
        <begin position="168"/>
        <end position="377"/>
    </location>
</feature>
<dbReference type="Gene3D" id="3.30.565.10">
    <property type="entry name" value="Histidine kinase-like ATPase, C-terminal domain"/>
    <property type="match status" value="1"/>
</dbReference>
<evidence type="ECO:0000256" key="6">
    <source>
        <dbReference type="ARBA" id="ARBA00022741"/>
    </source>
</evidence>
<keyword evidence="4" id="KW-0808">Transferase</keyword>
<evidence type="ECO:0000256" key="4">
    <source>
        <dbReference type="ARBA" id="ARBA00022679"/>
    </source>
</evidence>
<evidence type="ECO:0000256" key="1">
    <source>
        <dbReference type="ARBA" id="ARBA00000085"/>
    </source>
</evidence>
<dbReference type="GO" id="GO:0005524">
    <property type="term" value="F:ATP binding"/>
    <property type="evidence" value="ECO:0007669"/>
    <property type="project" value="UniProtKB-KW"/>
</dbReference>
<dbReference type="PANTHER" id="PTHR42878:SF7">
    <property type="entry name" value="SENSOR HISTIDINE KINASE GLRK"/>
    <property type="match status" value="1"/>
</dbReference>
<keyword evidence="7 14" id="KW-0418">Kinase</keyword>
<keyword evidence="6" id="KW-0547">Nucleotide-binding</keyword>
<dbReference type="GO" id="GO:0030295">
    <property type="term" value="F:protein kinase activator activity"/>
    <property type="evidence" value="ECO:0007669"/>
    <property type="project" value="TreeGrafter"/>
</dbReference>
<evidence type="ECO:0000313" key="15">
    <source>
        <dbReference type="Proteomes" id="UP000288096"/>
    </source>
</evidence>
<keyword evidence="8" id="KW-0067">ATP-binding</keyword>
<feature type="domain" description="PAS" evidence="13">
    <location>
        <begin position="30"/>
        <end position="74"/>
    </location>
</feature>
<protein>
    <recommendedName>
        <fullName evidence="3">histidine kinase</fullName>
        <ecNumber evidence="3">2.7.13.3</ecNumber>
    </recommendedName>
</protein>
<evidence type="ECO:0000259" key="13">
    <source>
        <dbReference type="PROSITE" id="PS50112"/>
    </source>
</evidence>
<dbReference type="SUPFAM" id="SSF55785">
    <property type="entry name" value="PYP-like sensor domain (PAS domain)"/>
    <property type="match status" value="1"/>
</dbReference>
<dbReference type="Gene3D" id="3.30.450.20">
    <property type="entry name" value="PAS domain"/>
    <property type="match status" value="1"/>
</dbReference>
<dbReference type="PROSITE" id="PS50109">
    <property type="entry name" value="HIS_KIN"/>
    <property type="match status" value="1"/>
</dbReference>
<dbReference type="InterPro" id="IPR035965">
    <property type="entry name" value="PAS-like_dom_sf"/>
</dbReference>
<reference evidence="15" key="1">
    <citation type="submission" date="2017-11" db="EMBL/GenBank/DDBJ databases">
        <authorList>
            <person name="Watanabe M."/>
            <person name="Kojima H."/>
        </authorList>
    </citation>
    <scope>NUCLEOTIDE SEQUENCE [LARGE SCALE GENOMIC DNA]</scope>
    <source>
        <strain evidence="15">Tokyo 01</strain>
    </source>
</reference>
<dbReference type="GO" id="GO:0004673">
    <property type="term" value="F:protein histidine kinase activity"/>
    <property type="evidence" value="ECO:0007669"/>
    <property type="project" value="UniProtKB-EC"/>
</dbReference>
<evidence type="ECO:0000256" key="2">
    <source>
        <dbReference type="ARBA" id="ARBA00004141"/>
    </source>
</evidence>
<sequence length="391" mass="44033">MLSEHFLTHCLSSDRKPLGEIRRQARYFSDQPFLKQLTDALSDIVLVLNEDRQIVLANRALLEGFDLREEEVLGFRPGETLDCIHAFESHGGCGTTEFCKTCGAAMSLHACRQGNADMQECRISRRNNIGALDLKVRSIPIAVRNEKFVIFVITDISHEKRRRALERIFFHDILNMAGNVRGLADLMESGFPEKRAQYADLLVKSADMLTREIHAQRDLSAAENNELPVHFSPVDSAEILARLVSLYQHHRVAGGRQIRIDDTSPKIAFTSDRTLLMRVLGNMMRNALEAAAPDETVTIGCEEHNGDIHFRVHNPGVIPHETQLRIFQRSFSTKGRDRGLGTYSMKLLSERYLRGRVFFVSSRETGTVFAACYPLSPDSDTSECPGSEVCK</sequence>
<evidence type="ECO:0000256" key="8">
    <source>
        <dbReference type="ARBA" id="ARBA00022840"/>
    </source>
</evidence>
<dbReference type="InterPro" id="IPR036890">
    <property type="entry name" value="HATPase_C_sf"/>
</dbReference>
<gene>
    <name evidence="14" type="ORF">DENIS_2083</name>
</gene>
<keyword evidence="15" id="KW-1185">Reference proteome</keyword>
<keyword evidence="11" id="KW-0472">Membrane</keyword>
<keyword evidence="5" id="KW-0812">Transmembrane</keyword>
<dbReference type="InterPro" id="IPR005467">
    <property type="entry name" value="His_kinase_dom"/>
</dbReference>
<comment type="catalytic activity">
    <reaction evidence="1">
        <text>ATP + protein L-histidine = ADP + protein N-phospho-L-histidine.</text>
        <dbReference type="EC" id="2.7.13.3"/>
    </reaction>
</comment>
<evidence type="ECO:0000256" key="5">
    <source>
        <dbReference type="ARBA" id="ARBA00022692"/>
    </source>
</evidence>
<keyword evidence="10" id="KW-0902">Two-component regulatory system</keyword>
<organism evidence="14 15">
    <name type="scientific">Desulfonema ishimotonii</name>
    <dbReference type="NCBI Taxonomy" id="45657"/>
    <lineage>
        <taxon>Bacteria</taxon>
        <taxon>Pseudomonadati</taxon>
        <taxon>Thermodesulfobacteriota</taxon>
        <taxon>Desulfobacteria</taxon>
        <taxon>Desulfobacterales</taxon>
        <taxon>Desulfococcaceae</taxon>
        <taxon>Desulfonema</taxon>
    </lineage>
</organism>
<evidence type="ECO:0000256" key="7">
    <source>
        <dbReference type="ARBA" id="ARBA00022777"/>
    </source>
</evidence>
<comment type="caution">
    <text evidence="14">The sequence shown here is derived from an EMBL/GenBank/DDBJ whole genome shotgun (WGS) entry which is preliminary data.</text>
</comment>
<proteinExistence type="predicted"/>
<dbReference type="PROSITE" id="PS50112">
    <property type="entry name" value="PAS"/>
    <property type="match status" value="1"/>
</dbReference>
<dbReference type="GO" id="GO:0000156">
    <property type="term" value="F:phosphorelay response regulator activity"/>
    <property type="evidence" value="ECO:0007669"/>
    <property type="project" value="TreeGrafter"/>
</dbReference>
<dbReference type="Pfam" id="PF02518">
    <property type="entry name" value="HATPase_c"/>
    <property type="match status" value="1"/>
</dbReference>
<dbReference type="PANTHER" id="PTHR42878">
    <property type="entry name" value="TWO-COMPONENT HISTIDINE KINASE"/>
    <property type="match status" value="1"/>
</dbReference>
<comment type="subcellular location">
    <subcellularLocation>
        <location evidence="2">Membrane</location>
        <topology evidence="2">Multi-pass membrane protein</topology>
    </subcellularLocation>
</comment>
<dbReference type="InterPro" id="IPR050351">
    <property type="entry name" value="BphY/WalK/GraS-like"/>
</dbReference>
<name>A0A401FVZ4_9BACT</name>
<dbReference type="EMBL" id="BEXT01000001">
    <property type="protein sequence ID" value="GBC61123.1"/>
    <property type="molecule type" value="Genomic_DNA"/>
</dbReference>
<dbReference type="Proteomes" id="UP000288096">
    <property type="component" value="Unassembled WGS sequence"/>
</dbReference>
<dbReference type="GO" id="GO:0007234">
    <property type="term" value="P:osmosensory signaling via phosphorelay pathway"/>
    <property type="evidence" value="ECO:0007669"/>
    <property type="project" value="TreeGrafter"/>
</dbReference>
<dbReference type="InterPro" id="IPR003594">
    <property type="entry name" value="HATPase_dom"/>
</dbReference>
<dbReference type="SUPFAM" id="SSF55874">
    <property type="entry name" value="ATPase domain of HSP90 chaperone/DNA topoisomerase II/histidine kinase"/>
    <property type="match status" value="1"/>
</dbReference>
<evidence type="ECO:0000313" key="14">
    <source>
        <dbReference type="EMBL" id="GBC61123.1"/>
    </source>
</evidence>
<dbReference type="OrthoDB" id="9792686at2"/>